<dbReference type="AlphaFoldDB" id="V6TWW6"/>
<feature type="compositionally biased region" description="Polar residues" evidence="1">
    <location>
        <begin position="54"/>
        <end position="68"/>
    </location>
</feature>
<dbReference type="EMBL" id="AHHH01000068">
    <property type="protein sequence ID" value="ESU42857.1"/>
    <property type="molecule type" value="Genomic_DNA"/>
</dbReference>
<sequence>MSRGEASTGGGTRMPSSLEELLSSRGREDPPVSRDINTRIGTLKARLTRASAASDGTTALGRNQSAMPGNTADVRLSSPHGTSPHPVEPFHARASVGGVEPAYTASEIPRSSLSDAQYSEELYSARYNDQAAVDI</sequence>
<evidence type="ECO:0000256" key="1">
    <source>
        <dbReference type="SAM" id="MobiDB-lite"/>
    </source>
</evidence>
<dbReference type="VEuPathDB" id="GiardiaDB:GL50803_0014999"/>
<gene>
    <name evidence="2" type="ORF">GSB_153492</name>
</gene>
<comment type="caution">
    <text evidence="2">The sequence shown here is derived from an EMBL/GenBank/DDBJ whole genome shotgun (WGS) entry which is preliminary data.</text>
</comment>
<protein>
    <submittedName>
        <fullName evidence="2">Uncharacterized protein</fullName>
    </submittedName>
</protein>
<reference evidence="2 3" key="2">
    <citation type="journal article" date="2013" name="Genome Biol. Evol.">
        <title>Genome sequencing of Giardia lamblia genotypes A2 and B isolates (DH and GS) and comparative analysis with the genomes of genotypes A1 and E (WB and Pig).</title>
        <authorList>
            <person name="Adam R.D."/>
            <person name="Dahlstrom E.W."/>
            <person name="Martens C.A."/>
            <person name="Bruno D.P."/>
            <person name="Barbian K.D."/>
            <person name="Ricklefs S.M."/>
            <person name="Hernandez M.M."/>
            <person name="Narla N.P."/>
            <person name="Patel R.B."/>
            <person name="Porcella S.F."/>
            <person name="Nash T.E."/>
        </authorList>
    </citation>
    <scope>NUCLEOTIDE SEQUENCE [LARGE SCALE GENOMIC DNA]</scope>
    <source>
        <strain evidence="2 3">GS</strain>
    </source>
</reference>
<evidence type="ECO:0000313" key="3">
    <source>
        <dbReference type="Proteomes" id="UP000018040"/>
    </source>
</evidence>
<name>V6TWW6_GIAIN</name>
<evidence type="ECO:0000313" key="2">
    <source>
        <dbReference type="EMBL" id="ESU42857.1"/>
    </source>
</evidence>
<dbReference type="VEuPathDB" id="GiardiaDB:QR46_3158"/>
<feature type="region of interest" description="Disordered" evidence="1">
    <location>
        <begin position="1"/>
        <end position="91"/>
    </location>
</feature>
<organism evidence="2 3">
    <name type="scientific">Giardia intestinalis</name>
    <name type="common">Giardia lamblia</name>
    <dbReference type="NCBI Taxonomy" id="5741"/>
    <lineage>
        <taxon>Eukaryota</taxon>
        <taxon>Metamonada</taxon>
        <taxon>Diplomonadida</taxon>
        <taxon>Hexamitidae</taxon>
        <taxon>Giardiinae</taxon>
        <taxon>Giardia</taxon>
    </lineage>
</organism>
<proteinExistence type="predicted"/>
<dbReference type="VEuPathDB" id="GiardiaDB:DHA2_151657"/>
<accession>V6TWW6</accession>
<dbReference type="Proteomes" id="UP000018040">
    <property type="component" value="Unassembled WGS sequence"/>
</dbReference>
<reference evidence="3" key="1">
    <citation type="submission" date="2012-02" db="EMBL/GenBank/DDBJ databases">
        <title>Genome sequencing of Giardia lamblia Genotypes A2 and B isolates (DH and GS) and comparative analysis with the genomes of Genotypes A1 and E (WB and Pig).</title>
        <authorList>
            <person name="Adam R."/>
            <person name="Dahlstrom E."/>
            <person name="Martens C."/>
            <person name="Bruno D."/>
            <person name="Barbian K."/>
            <person name="Porcella S.F."/>
            <person name="Nash T."/>
        </authorList>
    </citation>
    <scope>NUCLEOTIDE SEQUENCE</scope>
    <source>
        <strain evidence="3">GS</strain>
    </source>
</reference>